<dbReference type="OrthoDB" id="9255658at2"/>
<accession>A0A4Q7M5I1</accession>
<name>A0A4Q7M5I1_9MICO</name>
<protein>
    <recommendedName>
        <fullName evidence="3">DUF4406 domain-containing protein</fullName>
    </recommendedName>
</protein>
<evidence type="ECO:0000313" key="2">
    <source>
        <dbReference type="Proteomes" id="UP000293852"/>
    </source>
</evidence>
<dbReference type="AlphaFoldDB" id="A0A4Q7M5I1"/>
<evidence type="ECO:0008006" key="3">
    <source>
        <dbReference type="Google" id="ProtNLM"/>
    </source>
</evidence>
<evidence type="ECO:0000313" key="1">
    <source>
        <dbReference type="EMBL" id="RZS61902.1"/>
    </source>
</evidence>
<organism evidence="1 2">
    <name type="scientific">Xylanimonas ulmi</name>
    <dbReference type="NCBI Taxonomy" id="228973"/>
    <lineage>
        <taxon>Bacteria</taxon>
        <taxon>Bacillati</taxon>
        <taxon>Actinomycetota</taxon>
        <taxon>Actinomycetes</taxon>
        <taxon>Micrococcales</taxon>
        <taxon>Promicromonosporaceae</taxon>
        <taxon>Xylanimonas</taxon>
    </lineage>
</organism>
<comment type="caution">
    <text evidence="1">The sequence shown here is derived from an EMBL/GenBank/DDBJ whole genome shotgun (WGS) entry which is preliminary data.</text>
</comment>
<proteinExistence type="predicted"/>
<dbReference type="Proteomes" id="UP000293852">
    <property type="component" value="Unassembled WGS sequence"/>
</dbReference>
<dbReference type="RefSeq" id="WP_130414948.1">
    <property type="nucleotide sequence ID" value="NZ_SGWX01000001.1"/>
</dbReference>
<reference evidence="1 2" key="1">
    <citation type="submission" date="2019-02" db="EMBL/GenBank/DDBJ databases">
        <title>Sequencing the genomes of 1000 actinobacteria strains.</title>
        <authorList>
            <person name="Klenk H.-P."/>
        </authorList>
    </citation>
    <scope>NUCLEOTIDE SEQUENCE [LARGE SCALE GENOMIC DNA]</scope>
    <source>
        <strain evidence="1 2">DSM 16932</strain>
    </source>
</reference>
<sequence length="104" mass="11178">MTGRPEIVCLCGSTRFAEEFRAVNLALTLAGVIVVAPGVFAHAGDQVTDEQKSALDALHLAKIDLADRVVVVNPGGYLGESTRREIRYARQAGKPVEFTEARVP</sequence>
<keyword evidence="2" id="KW-1185">Reference proteome</keyword>
<dbReference type="EMBL" id="SGWX01000001">
    <property type="protein sequence ID" value="RZS61902.1"/>
    <property type="molecule type" value="Genomic_DNA"/>
</dbReference>
<gene>
    <name evidence="1" type="ORF">EV386_2215</name>
</gene>
<dbReference type="Gene3D" id="3.40.50.10400">
    <property type="entry name" value="Hypothetical protein PA1492"/>
    <property type="match status" value="1"/>
</dbReference>